<dbReference type="InterPro" id="IPR050204">
    <property type="entry name" value="AraC_XylS_family_regulators"/>
</dbReference>
<dbReference type="Pfam" id="PF08448">
    <property type="entry name" value="PAS_4"/>
    <property type="match status" value="1"/>
</dbReference>
<evidence type="ECO:0000256" key="3">
    <source>
        <dbReference type="ARBA" id="ARBA00023163"/>
    </source>
</evidence>
<organism evidence="5 6">
    <name type="scientific">Seonamhaeicola maritimus</name>
    <dbReference type="NCBI Taxonomy" id="2591822"/>
    <lineage>
        <taxon>Bacteria</taxon>
        <taxon>Pseudomonadati</taxon>
        <taxon>Bacteroidota</taxon>
        <taxon>Flavobacteriia</taxon>
        <taxon>Flavobacteriales</taxon>
        <taxon>Flavobacteriaceae</taxon>
    </lineage>
</organism>
<dbReference type="InterPro" id="IPR009057">
    <property type="entry name" value="Homeodomain-like_sf"/>
</dbReference>
<evidence type="ECO:0000313" key="5">
    <source>
        <dbReference type="EMBL" id="TXG35204.1"/>
    </source>
</evidence>
<evidence type="ECO:0000256" key="1">
    <source>
        <dbReference type="ARBA" id="ARBA00023015"/>
    </source>
</evidence>
<dbReference type="SUPFAM" id="SSF46689">
    <property type="entry name" value="Homeodomain-like"/>
    <property type="match status" value="2"/>
</dbReference>
<gene>
    <name evidence="5" type="ORF">FUA22_15745</name>
</gene>
<dbReference type="Gene3D" id="3.30.450.20">
    <property type="entry name" value="PAS domain"/>
    <property type="match status" value="1"/>
</dbReference>
<dbReference type="RefSeq" id="WP_147769547.1">
    <property type="nucleotide sequence ID" value="NZ_VRKQ01000018.1"/>
</dbReference>
<dbReference type="AlphaFoldDB" id="A0A5C7GEL2"/>
<dbReference type="SUPFAM" id="SSF55785">
    <property type="entry name" value="PYP-like sensor domain (PAS domain)"/>
    <property type="match status" value="1"/>
</dbReference>
<dbReference type="Proteomes" id="UP000321080">
    <property type="component" value="Unassembled WGS sequence"/>
</dbReference>
<feature type="domain" description="HTH araC/xylS-type" evidence="4">
    <location>
        <begin position="142"/>
        <end position="240"/>
    </location>
</feature>
<dbReference type="OrthoDB" id="511992at2"/>
<protein>
    <submittedName>
        <fullName evidence="5">AraC family transcriptional regulator</fullName>
    </submittedName>
</protein>
<dbReference type="GO" id="GO:0003700">
    <property type="term" value="F:DNA-binding transcription factor activity"/>
    <property type="evidence" value="ECO:0007669"/>
    <property type="project" value="InterPro"/>
</dbReference>
<dbReference type="PANTHER" id="PTHR46796">
    <property type="entry name" value="HTH-TYPE TRANSCRIPTIONAL ACTIVATOR RHAS-RELATED"/>
    <property type="match status" value="1"/>
</dbReference>
<reference evidence="5 6" key="1">
    <citation type="submission" date="2019-08" db="EMBL/GenBank/DDBJ databases">
        <title>Seonamhaeicola sediminis sp. nov., isolated from marine sediment.</title>
        <authorList>
            <person name="Cao W.R."/>
        </authorList>
    </citation>
    <scope>NUCLEOTIDE SEQUENCE [LARGE SCALE GENOMIC DNA]</scope>
    <source>
        <strain evidence="5 6">1505</strain>
    </source>
</reference>
<dbReference type="InterPro" id="IPR013656">
    <property type="entry name" value="PAS_4"/>
</dbReference>
<proteinExistence type="predicted"/>
<evidence type="ECO:0000313" key="6">
    <source>
        <dbReference type="Proteomes" id="UP000321080"/>
    </source>
</evidence>
<sequence>MNFDELLNTKINSINFTQKLFERTNLGFFAKNKEGKIISLNSFMLSIYAVDEKSDVLGKNDFDFLPAHFAQSITKDDFYVLKEGKPIIDKIEMVPFIDFKTYWLKTSKYPIYDNDNNVVGLIGITSKLTEHGEYTFKNKKLKSVLNYMQQNIDKKISLDDLCEVALMSKTSLLRHFKEDFQISPIAYLKKVRLHLACNMLRNSDKDLTTIAYSCGYHDQSHFNKDFKSVLNETPKKYKLRHESLNESN</sequence>
<dbReference type="Pfam" id="PF12833">
    <property type="entry name" value="HTH_18"/>
    <property type="match status" value="1"/>
</dbReference>
<name>A0A5C7GEL2_9FLAO</name>
<keyword evidence="3" id="KW-0804">Transcription</keyword>
<dbReference type="CDD" id="cd18773">
    <property type="entry name" value="PDC1_HK_sensor"/>
    <property type="match status" value="1"/>
</dbReference>
<dbReference type="PROSITE" id="PS00041">
    <property type="entry name" value="HTH_ARAC_FAMILY_1"/>
    <property type="match status" value="1"/>
</dbReference>
<evidence type="ECO:0000256" key="2">
    <source>
        <dbReference type="ARBA" id="ARBA00023125"/>
    </source>
</evidence>
<dbReference type="Gene3D" id="1.10.10.60">
    <property type="entry name" value="Homeodomain-like"/>
    <property type="match status" value="1"/>
</dbReference>
<keyword evidence="6" id="KW-1185">Reference proteome</keyword>
<accession>A0A5C7GEL2</accession>
<dbReference type="GO" id="GO:0043565">
    <property type="term" value="F:sequence-specific DNA binding"/>
    <property type="evidence" value="ECO:0007669"/>
    <property type="project" value="InterPro"/>
</dbReference>
<keyword evidence="2" id="KW-0238">DNA-binding</keyword>
<evidence type="ECO:0000259" key="4">
    <source>
        <dbReference type="PROSITE" id="PS01124"/>
    </source>
</evidence>
<dbReference type="InterPro" id="IPR018060">
    <property type="entry name" value="HTH_AraC"/>
</dbReference>
<dbReference type="EMBL" id="VRKQ01000018">
    <property type="protein sequence ID" value="TXG35204.1"/>
    <property type="molecule type" value="Genomic_DNA"/>
</dbReference>
<dbReference type="SMART" id="SM00342">
    <property type="entry name" value="HTH_ARAC"/>
    <property type="match status" value="1"/>
</dbReference>
<dbReference type="InterPro" id="IPR018062">
    <property type="entry name" value="HTH_AraC-typ_CS"/>
</dbReference>
<comment type="caution">
    <text evidence="5">The sequence shown here is derived from an EMBL/GenBank/DDBJ whole genome shotgun (WGS) entry which is preliminary data.</text>
</comment>
<keyword evidence="1" id="KW-0805">Transcription regulation</keyword>
<dbReference type="PANTHER" id="PTHR46796:SF13">
    <property type="entry name" value="HTH-TYPE TRANSCRIPTIONAL ACTIVATOR RHAS"/>
    <property type="match status" value="1"/>
</dbReference>
<dbReference type="InterPro" id="IPR035965">
    <property type="entry name" value="PAS-like_dom_sf"/>
</dbReference>
<dbReference type="PROSITE" id="PS01124">
    <property type="entry name" value="HTH_ARAC_FAMILY_2"/>
    <property type="match status" value="1"/>
</dbReference>